<dbReference type="EMBL" id="JTHE02000003">
    <property type="protein sequence ID" value="NEV68659.1"/>
    <property type="molecule type" value="Genomic_DNA"/>
</dbReference>
<dbReference type="AlphaFoldDB" id="A0A0C1V8A1"/>
<feature type="domain" description="TehB/YeaR-like" evidence="1">
    <location>
        <begin position="12"/>
        <end position="87"/>
    </location>
</feature>
<organism evidence="2">
    <name type="scientific">Lyngbya confervoides BDU141951</name>
    <dbReference type="NCBI Taxonomy" id="1574623"/>
    <lineage>
        <taxon>Bacteria</taxon>
        <taxon>Bacillati</taxon>
        <taxon>Cyanobacteriota</taxon>
        <taxon>Cyanophyceae</taxon>
        <taxon>Oscillatoriophycideae</taxon>
        <taxon>Oscillatoriales</taxon>
        <taxon>Microcoleaceae</taxon>
        <taxon>Lyngbya</taxon>
    </lineage>
</organism>
<evidence type="ECO:0000313" key="2">
    <source>
        <dbReference type="EMBL" id="NEV68659.1"/>
    </source>
</evidence>
<proteinExistence type="predicted"/>
<dbReference type="InterPro" id="IPR015392">
    <property type="entry name" value="TehB/YeaR-like_dom"/>
</dbReference>
<dbReference type="Gene3D" id="2.60.120.10">
    <property type="entry name" value="Jelly Rolls"/>
    <property type="match status" value="1"/>
</dbReference>
<dbReference type="SUPFAM" id="SSF51197">
    <property type="entry name" value="Clavaminate synthase-like"/>
    <property type="match status" value="1"/>
</dbReference>
<accession>A0A0C1V8A1</accession>
<sequence length="94" mass="10608">MKSLPTNCVPYKRTAEFTDDSVPDALLQAHSTKVNVWGKIVVLTGNLTYQILEPEWEAIALRPGIDGVIEPTIKHQVVPQPGVRFYVEFYRPTL</sequence>
<comment type="caution">
    <text evidence="2">The sequence shown here is derived from an EMBL/GenBank/DDBJ whole genome shotgun (WGS) entry which is preliminary data.</text>
</comment>
<name>A0A0C1V8A1_9CYAN</name>
<dbReference type="Pfam" id="PF09313">
    <property type="entry name" value="TehB-like"/>
    <property type="match status" value="1"/>
</dbReference>
<reference evidence="2" key="2">
    <citation type="journal article" date="2015" name="Genome Announc.">
        <title>Draft Genome Sequence of Filamentous Marine Cyanobacterium Lyngbya confervoides Strain BDU141951.</title>
        <authorList>
            <person name="Chandrababunaidu M.M."/>
            <person name="Sen D."/>
            <person name="Tripathy S."/>
        </authorList>
    </citation>
    <scope>NUCLEOTIDE SEQUENCE</scope>
    <source>
        <strain evidence="2">BDU141951</strain>
    </source>
</reference>
<dbReference type="InterPro" id="IPR014710">
    <property type="entry name" value="RmlC-like_jellyroll"/>
</dbReference>
<reference evidence="2" key="3">
    <citation type="submission" date="2020-02" db="EMBL/GenBank/DDBJ databases">
        <authorList>
            <person name="Sarangi A.N."/>
            <person name="Ghosh S."/>
            <person name="Mukherjee M."/>
            <person name="Tripathy S."/>
        </authorList>
    </citation>
    <scope>NUCLEOTIDE SEQUENCE</scope>
    <source>
        <strain evidence="2">BDU141951</strain>
    </source>
</reference>
<reference evidence="2" key="1">
    <citation type="submission" date="2014-11" db="EMBL/GenBank/DDBJ databases">
        <authorList>
            <person name="Malar M.C."/>
            <person name="Sen D."/>
            <person name="Tripathy S."/>
        </authorList>
    </citation>
    <scope>NUCLEOTIDE SEQUENCE</scope>
    <source>
        <strain evidence="2">BDU141951</strain>
    </source>
</reference>
<gene>
    <name evidence="2" type="ORF">QQ91_016215</name>
</gene>
<evidence type="ECO:0000259" key="1">
    <source>
        <dbReference type="Pfam" id="PF09313"/>
    </source>
</evidence>
<protein>
    <submittedName>
        <fullName evidence="2">DUF1971 domain-containing protein</fullName>
    </submittedName>
</protein>